<evidence type="ECO:0000256" key="1">
    <source>
        <dbReference type="SAM" id="MobiDB-lite"/>
    </source>
</evidence>
<feature type="domain" description="Retrovirus-related Pol polyprotein from transposon TNT 1-94-like beta-barrel" evidence="2">
    <location>
        <begin position="303"/>
        <end position="379"/>
    </location>
</feature>
<feature type="region of interest" description="Disordered" evidence="1">
    <location>
        <begin position="448"/>
        <end position="467"/>
    </location>
</feature>
<accession>A0ABY6KQ68</accession>
<reference evidence="3 4" key="1">
    <citation type="submission" date="2022-01" db="EMBL/GenBank/DDBJ databases">
        <title>A chromosomal length assembly of Cordylochernes scorpioides.</title>
        <authorList>
            <person name="Zeh D."/>
            <person name="Zeh J."/>
        </authorList>
    </citation>
    <scope>NUCLEOTIDE SEQUENCE [LARGE SCALE GENOMIC DNA]</scope>
    <source>
        <strain evidence="3">IN4F17</strain>
        <tissue evidence="3">Whole Body</tissue>
    </source>
</reference>
<feature type="region of interest" description="Disordered" evidence="1">
    <location>
        <begin position="249"/>
        <end position="274"/>
    </location>
</feature>
<feature type="compositionally biased region" description="Polar residues" evidence="1">
    <location>
        <begin position="451"/>
        <end position="462"/>
    </location>
</feature>
<dbReference type="Pfam" id="PF14223">
    <property type="entry name" value="Retrotran_gag_2"/>
    <property type="match status" value="1"/>
</dbReference>
<evidence type="ECO:0000313" key="3">
    <source>
        <dbReference type="EMBL" id="UYV69992.1"/>
    </source>
</evidence>
<dbReference type="EMBL" id="CP092869">
    <property type="protein sequence ID" value="UYV69992.1"/>
    <property type="molecule type" value="Genomic_DNA"/>
</dbReference>
<feature type="compositionally biased region" description="Polar residues" evidence="1">
    <location>
        <begin position="249"/>
        <end position="273"/>
    </location>
</feature>
<dbReference type="InterPro" id="IPR054722">
    <property type="entry name" value="PolX-like_BBD"/>
</dbReference>
<dbReference type="Proteomes" id="UP001235939">
    <property type="component" value="Chromosome 07"/>
</dbReference>
<name>A0ABY6KQ68_9ARAC</name>
<dbReference type="Pfam" id="PF22936">
    <property type="entry name" value="Pol_BBD"/>
    <property type="match status" value="1"/>
</dbReference>
<proteinExistence type="predicted"/>
<keyword evidence="4" id="KW-1185">Reference proteome</keyword>
<dbReference type="PANTHER" id="PTHR47481:SF22">
    <property type="entry name" value="RETROTRANSPOSON GAG DOMAIN-CONTAINING PROTEIN"/>
    <property type="match status" value="1"/>
</dbReference>
<organism evidence="3 4">
    <name type="scientific">Cordylochernes scorpioides</name>
    <dbReference type="NCBI Taxonomy" id="51811"/>
    <lineage>
        <taxon>Eukaryota</taxon>
        <taxon>Metazoa</taxon>
        <taxon>Ecdysozoa</taxon>
        <taxon>Arthropoda</taxon>
        <taxon>Chelicerata</taxon>
        <taxon>Arachnida</taxon>
        <taxon>Pseudoscorpiones</taxon>
        <taxon>Cheliferoidea</taxon>
        <taxon>Chernetidae</taxon>
        <taxon>Cordylochernes</taxon>
    </lineage>
</organism>
<evidence type="ECO:0000259" key="2">
    <source>
        <dbReference type="Pfam" id="PF22936"/>
    </source>
</evidence>
<evidence type="ECO:0000313" key="4">
    <source>
        <dbReference type="Proteomes" id="UP001235939"/>
    </source>
</evidence>
<gene>
    <name evidence="3" type="ORF">LAZ67_7001410</name>
</gene>
<protein>
    <recommendedName>
        <fullName evidence="2">Retrovirus-related Pol polyprotein from transposon TNT 1-94-like beta-barrel domain-containing protein</fullName>
    </recommendedName>
</protein>
<dbReference type="PANTHER" id="PTHR47481">
    <property type="match status" value="1"/>
</dbReference>
<sequence>MTDMSQLNIPKLDDNNFANEAEKAKWIQQDAQAKGIITCAMNDSQVALILTCNTSKEIWTSLQKRYKGNVKRKSIEARNEVSRLQMKKNGKNTHAHKASIKTLVLYRFSVQGAITGKEQHRKPGLCEQLVQEYILRAEKMLENARILGAEIDEEEFTTALIKGLPSKYNIIAMQIDSMDNPTIDNIRRLFELYQERYCNQEKDEHLSAYKVYNKNKYKHYKETKASKMYKCSICHKQGHKANECWHNPENNGKTMGKQTSQPGPSGNETNAPNRYQKATIVKEEKASEFAKLVKERKRLEQLWILDSGASSHMTSHFEYLEEPQDDKRKIILADNSYIKSQFSGNVKLRDNDNEPFILKDVLIVPVLNENILLVSKIVDDNKRIIFDIQGSYIIDEQGVKFLEDKKGAALLYNDNTTKTQNYFVIEIFENDNSEETFPLQEPEDVAESQEENLISPNQTSPRHNLRPNVRDQIYYELSSDEEPIFHNEDKDPTYEPDEEAFKVSHGDLLLSSYEEAISNPDSTLWTQAMNK</sequence>